<protein>
    <submittedName>
        <fullName evidence="8">Acyl carrier protein</fullName>
    </submittedName>
</protein>
<evidence type="ECO:0000256" key="1">
    <source>
        <dbReference type="ARBA" id="ARBA00022450"/>
    </source>
</evidence>
<dbReference type="InterPro" id="IPR003231">
    <property type="entry name" value="ACP"/>
</dbReference>
<dbReference type="RefSeq" id="WP_146917372.1">
    <property type="nucleotide sequence ID" value="NZ_CP042430.1"/>
</dbReference>
<dbReference type="PANTHER" id="PTHR20863">
    <property type="entry name" value="ACYL CARRIER PROTEIN"/>
    <property type="match status" value="1"/>
</dbReference>
<evidence type="ECO:0000256" key="2">
    <source>
        <dbReference type="ARBA" id="ARBA00022516"/>
    </source>
</evidence>
<name>A0A5B8U2K5_9ACTN</name>
<evidence type="ECO:0000256" key="3">
    <source>
        <dbReference type="ARBA" id="ARBA00022553"/>
    </source>
</evidence>
<evidence type="ECO:0000256" key="5">
    <source>
        <dbReference type="ARBA" id="ARBA00023098"/>
    </source>
</evidence>
<proteinExistence type="predicted"/>
<evidence type="ECO:0000313" key="9">
    <source>
        <dbReference type="Proteomes" id="UP000321805"/>
    </source>
</evidence>
<dbReference type="GO" id="GO:0000035">
    <property type="term" value="F:acyl binding"/>
    <property type="evidence" value="ECO:0007669"/>
    <property type="project" value="TreeGrafter"/>
</dbReference>
<keyword evidence="9" id="KW-1185">Reference proteome</keyword>
<dbReference type="Pfam" id="PF00550">
    <property type="entry name" value="PP-binding"/>
    <property type="match status" value="1"/>
</dbReference>
<dbReference type="GO" id="GO:0000036">
    <property type="term" value="F:acyl carrier activity"/>
    <property type="evidence" value="ECO:0007669"/>
    <property type="project" value="TreeGrafter"/>
</dbReference>
<evidence type="ECO:0000259" key="7">
    <source>
        <dbReference type="PROSITE" id="PS50075"/>
    </source>
</evidence>
<dbReference type="SUPFAM" id="SSF47336">
    <property type="entry name" value="ACP-like"/>
    <property type="match status" value="1"/>
</dbReference>
<evidence type="ECO:0000256" key="6">
    <source>
        <dbReference type="ARBA" id="ARBA00023160"/>
    </source>
</evidence>
<keyword evidence="2" id="KW-0444">Lipid biosynthesis</keyword>
<evidence type="ECO:0000313" key="8">
    <source>
        <dbReference type="EMBL" id="QEC47198.1"/>
    </source>
</evidence>
<keyword evidence="3" id="KW-0597">Phosphoprotein</keyword>
<gene>
    <name evidence="8" type="ORF">FSW04_06070</name>
</gene>
<accession>A0A5B8U2K5</accession>
<dbReference type="PROSITE" id="PS50075">
    <property type="entry name" value="CARRIER"/>
    <property type="match status" value="1"/>
</dbReference>
<dbReference type="EMBL" id="CP042430">
    <property type="protein sequence ID" value="QEC47198.1"/>
    <property type="molecule type" value="Genomic_DNA"/>
</dbReference>
<keyword evidence="5" id="KW-0443">Lipid metabolism</keyword>
<sequence length="83" mass="8990">MATQQEILEAIRTELAAIKVPDAETAQPDTTWEQLDVDSLDLVELVKALEDRFDVQIADPDLKGIASVGDAITLVERLQGATA</sequence>
<dbReference type="Proteomes" id="UP000321805">
    <property type="component" value="Chromosome"/>
</dbReference>
<dbReference type="GO" id="GO:0005829">
    <property type="term" value="C:cytosol"/>
    <property type="evidence" value="ECO:0007669"/>
    <property type="project" value="TreeGrafter"/>
</dbReference>
<keyword evidence="4" id="KW-0276">Fatty acid metabolism</keyword>
<dbReference type="GO" id="GO:0009245">
    <property type="term" value="P:lipid A biosynthetic process"/>
    <property type="evidence" value="ECO:0007669"/>
    <property type="project" value="TreeGrafter"/>
</dbReference>
<dbReference type="InterPro" id="IPR036736">
    <property type="entry name" value="ACP-like_sf"/>
</dbReference>
<dbReference type="GO" id="GO:0016020">
    <property type="term" value="C:membrane"/>
    <property type="evidence" value="ECO:0007669"/>
    <property type="project" value="GOC"/>
</dbReference>
<keyword evidence="1" id="KW-0596">Phosphopantetheine</keyword>
<dbReference type="OrthoDB" id="9804551at2"/>
<reference evidence="8 9" key="1">
    <citation type="journal article" date="2018" name="J. Microbiol.">
        <title>Baekduia soli gen. nov., sp. nov., a novel bacterium isolated from the soil of Baekdu Mountain and proposal of a novel family name, Baekduiaceae fam. nov.</title>
        <authorList>
            <person name="An D.S."/>
            <person name="Siddiqi M.Z."/>
            <person name="Kim K.H."/>
            <person name="Yu H.S."/>
            <person name="Im W.T."/>
        </authorList>
    </citation>
    <scope>NUCLEOTIDE SEQUENCE [LARGE SCALE GENOMIC DNA]</scope>
    <source>
        <strain evidence="8 9">BR7-21</strain>
    </source>
</reference>
<dbReference type="KEGG" id="bsol:FSW04_06070"/>
<organism evidence="8 9">
    <name type="scientific">Baekduia soli</name>
    <dbReference type="NCBI Taxonomy" id="496014"/>
    <lineage>
        <taxon>Bacteria</taxon>
        <taxon>Bacillati</taxon>
        <taxon>Actinomycetota</taxon>
        <taxon>Thermoleophilia</taxon>
        <taxon>Solirubrobacterales</taxon>
        <taxon>Baekduiaceae</taxon>
        <taxon>Baekduia</taxon>
    </lineage>
</organism>
<dbReference type="AlphaFoldDB" id="A0A5B8U2K5"/>
<keyword evidence="6" id="KW-0275">Fatty acid biosynthesis</keyword>
<dbReference type="Gene3D" id="1.10.1200.10">
    <property type="entry name" value="ACP-like"/>
    <property type="match status" value="1"/>
</dbReference>
<evidence type="ECO:0000256" key="4">
    <source>
        <dbReference type="ARBA" id="ARBA00022832"/>
    </source>
</evidence>
<dbReference type="InterPro" id="IPR009081">
    <property type="entry name" value="PP-bd_ACP"/>
</dbReference>
<feature type="domain" description="Carrier" evidence="7">
    <location>
        <begin position="2"/>
        <end position="79"/>
    </location>
</feature>
<dbReference type="PANTHER" id="PTHR20863:SF76">
    <property type="entry name" value="CARRIER DOMAIN-CONTAINING PROTEIN"/>
    <property type="match status" value="1"/>
</dbReference>